<accession>A0A3S0S8J5</accession>
<name>A0A3S0S8J5_9HYPH</name>
<evidence type="ECO:0000313" key="2">
    <source>
        <dbReference type="Proteomes" id="UP000278823"/>
    </source>
</evidence>
<proteinExistence type="predicted"/>
<dbReference type="AlphaFoldDB" id="A0A3S0S8J5"/>
<comment type="caution">
    <text evidence="1">The sequence shown here is derived from an EMBL/GenBank/DDBJ whole genome shotgun (WGS) entry which is preliminary data.</text>
</comment>
<evidence type="ECO:0000313" key="1">
    <source>
        <dbReference type="EMBL" id="RUM23175.1"/>
    </source>
</evidence>
<dbReference type="OrthoDB" id="7950871at2"/>
<dbReference type="RefSeq" id="WP_126923776.1">
    <property type="nucleotide sequence ID" value="NZ_ML133694.1"/>
</dbReference>
<dbReference type="Proteomes" id="UP000278823">
    <property type="component" value="Unassembled WGS sequence"/>
</dbReference>
<gene>
    <name evidence="1" type="ORF">EFQ99_24425</name>
</gene>
<keyword evidence="2" id="KW-1185">Reference proteome</keyword>
<dbReference type="EMBL" id="RJTH01000009">
    <property type="protein sequence ID" value="RUM23175.1"/>
    <property type="molecule type" value="Genomic_DNA"/>
</dbReference>
<reference evidence="2" key="1">
    <citation type="submission" date="2018-11" db="EMBL/GenBank/DDBJ databases">
        <title>Rhizobium chutanense sp. nov., isolated from root nodules of Phaseolus vulgaris in China.</title>
        <authorList>
            <person name="Huo Y."/>
        </authorList>
    </citation>
    <scope>NUCLEOTIDE SEQUENCE [LARGE SCALE GENOMIC DNA]</scope>
    <source>
        <strain evidence="2">CCBAU 65647</strain>
    </source>
</reference>
<protein>
    <submittedName>
        <fullName evidence="1">Uncharacterized protein</fullName>
    </submittedName>
</protein>
<organism evidence="1 2">
    <name type="scientific">Rhizobium vallis</name>
    <dbReference type="NCBI Taxonomy" id="634290"/>
    <lineage>
        <taxon>Bacteria</taxon>
        <taxon>Pseudomonadati</taxon>
        <taxon>Pseudomonadota</taxon>
        <taxon>Alphaproteobacteria</taxon>
        <taxon>Hyphomicrobiales</taxon>
        <taxon>Rhizobiaceae</taxon>
        <taxon>Rhizobium/Agrobacterium group</taxon>
        <taxon>Rhizobium</taxon>
    </lineage>
</organism>
<sequence length="107" mass="12052">MRTKGEYQRVLDDDVDEILVRIWKLDGAVVAEADHPTLEHISGQLITAALGNPVTVPEALAIANKWLDQLPLKRIFIYIEDPSDWNEDWGILLPPKPSAIIVKPFRA</sequence>